<keyword evidence="3" id="KW-1185">Reference proteome</keyword>
<dbReference type="RefSeq" id="WP_344563279.1">
    <property type="nucleotide sequence ID" value="NZ_BAAATG010000029.1"/>
</dbReference>
<keyword evidence="2" id="KW-0378">Hydrolase</keyword>
<evidence type="ECO:0000313" key="3">
    <source>
        <dbReference type="Proteomes" id="UP001596035"/>
    </source>
</evidence>
<dbReference type="PANTHER" id="PTHR43798:SF27">
    <property type="entry name" value="HYDROLASE ALPHA_BETA HYDROLASE FOLD FAMILY"/>
    <property type="match status" value="1"/>
</dbReference>
<evidence type="ECO:0000259" key="1">
    <source>
        <dbReference type="Pfam" id="PF00561"/>
    </source>
</evidence>
<reference evidence="3" key="1">
    <citation type="journal article" date="2019" name="Int. J. Syst. Evol. Microbiol.">
        <title>The Global Catalogue of Microorganisms (GCM) 10K type strain sequencing project: providing services to taxonomists for standard genome sequencing and annotation.</title>
        <authorList>
            <consortium name="The Broad Institute Genomics Platform"/>
            <consortium name="The Broad Institute Genome Sequencing Center for Infectious Disease"/>
            <person name="Wu L."/>
            <person name="Ma J."/>
        </authorList>
    </citation>
    <scope>NUCLEOTIDE SEQUENCE [LARGE SCALE GENOMIC DNA]</scope>
    <source>
        <strain evidence="3">CGMCC 4.7131</strain>
    </source>
</reference>
<dbReference type="SUPFAM" id="SSF53474">
    <property type="entry name" value="alpha/beta-Hydrolases"/>
    <property type="match status" value="1"/>
</dbReference>
<protein>
    <submittedName>
        <fullName evidence="2">Alpha/beta fold hydrolase</fullName>
    </submittedName>
</protein>
<dbReference type="Gene3D" id="3.40.50.1820">
    <property type="entry name" value="alpha/beta hydrolase"/>
    <property type="match status" value="1"/>
</dbReference>
<feature type="domain" description="AB hydrolase-1" evidence="1">
    <location>
        <begin position="24"/>
        <end position="269"/>
    </location>
</feature>
<dbReference type="InterPro" id="IPR029058">
    <property type="entry name" value="AB_hydrolase_fold"/>
</dbReference>
<dbReference type="EMBL" id="JBHSKN010000031">
    <property type="protein sequence ID" value="MFC5244641.1"/>
    <property type="molecule type" value="Genomic_DNA"/>
</dbReference>
<dbReference type="PRINTS" id="PR00111">
    <property type="entry name" value="ABHYDROLASE"/>
</dbReference>
<gene>
    <name evidence="2" type="ORF">ACFPWV_32805</name>
</gene>
<dbReference type="GO" id="GO:0016787">
    <property type="term" value="F:hydrolase activity"/>
    <property type="evidence" value="ECO:0007669"/>
    <property type="project" value="UniProtKB-KW"/>
</dbReference>
<dbReference type="InterPro" id="IPR000073">
    <property type="entry name" value="AB_hydrolase_1"/>
</dbReference>
<organism evidence="2 3">
    <name type="scientific">Streptomyces atrovirens</name>
    <dbReference type="NCBI Taxonomy" id="285556"/>
    <lineage>
        <taxon>Bacteria</taxon>
        <taxon>Bacillati</taxon>
        <taxon>Actinomycetota</taxon>
        <taxon>Actinomycetes</taxon>
        <taxon>Kitasatosporales</taxon>
        <taxon>Streptomycetaceae</taxon>
        <taxon>Streptomyces</taxon>
    </lineage>
</organism>
<proteinExistence type="predicted"/>
<dbReference type="Proteomes" id="UP001596035">
    <property type="component" value="Unassembled WGS sequence"/>
</dbReference>
<evidence type="ECO:0000313" key="2">
    <source>
        <dbReference type="EMBL" id="MFC5244641.1"/>
    </source>
</evidence>
<dbReference type="PANTHER" id="PTHR43798">
    <property type="entry name" value="MONOACYLGLYCEROL LIPASE"/>
    <property type="match status" value="1"/>
</dbReference>
<dbReference type="InterPro" id="IPR050266">
    <property type="entry name" value="AB_hydrolase_sf"/>
</dbReference>
<accession>A0ABW0E211</accession>
<comment type="caution">
    <text evidence="2">The sequence shown here is derived from an EMBL/GenBank/DDBJ whole genome shotgun (WGS) entry which is preliminary data.</text>
</comment>
<dbReference type="Pfam" id="PF00561">
    <property type="entry name" value="Abhydrolase_1"/>
    <property type="match status" value="1"/>
</dbReference>
<sequence length="301" mass="31880">MPTFDAPDGIRLAYHRKGSGGDQPLVCVPGGPMMPSAYFGDLGGLAARQELVLLDLRGTGDSAGPADPAGFRVDRQAEDIEALRTALGLERLDLLGHSASGDLVLAYAARYPERVRSLVLVCARARTAGIDFPVERRREALELRRDEPWYEDVRPAFERAVSGEAGEADFALLDRLSYGRWDAAAQKHAAACAERFDEEAAAAYLAPGAFDGADAARAVLGELDAPVLVVSGALDGSPRPDSAAEVAGLFPRGEHVVQAGAAHNPWVDGPDDFVRTVAGFLAGDGRQRPEVRGARNGTGRP</sequence>
<name>A0ABW0E211_9ACTN</name>